<keyword evidence="1" id="KW-0808">Transferase</keyword>
<protein>
    <submittedName>
        <fullName evidence="1">Reverse transcriptase-rnase h-integrase</fullName>
    </submittedName>
</protein>
<dbReference type="EMBL" id="NBNE01002048">
    <property type="protein sequence ID" value="OWZ11709.1"/>
    <property type="molecule type" value="Genomic_DNA"/>
</dbReference>
<keyword evidence="1" id="KW-0695">RNA-directed DNA polymerase</keyword>
<dbReference type="GO" id="GO:0003676">
    <property type="term" value="F:nucleic acid binding"/>
    <property type="evidence" value="ECO:0007669"/>
    <property type="project" value="InterPro"/>
</dbReference>
<sequence length="126" mass="14162">MCDITVCRRILFQIETRNLRQSSGLDVQRSSVLSSISHLRATSGPKASGLQDDWDRYLALAEFAYNNRYQFSIEMSSFLADLGHVPKIPTDLILPSGSQEPAVKFVTRMDNILRSVQAQLRSSAEK</sequence>
<dbReference type="GO" id="GO:0003964">
    <property type="term" value="F:RNA-directed DNA polymerase activity"/>
    <property type="evidence" value="ECO:0007669"/>
    <property type="project" value="UniProtKB-KW"/>
</dbReference>
<dbReference type="OrthoDB" id="413122at2759"/>
<keyword evidence="1" id="KW-0548">Nucleotidyltransferase</keyword>
<dbReference type="Gene3D" id="3.30.420.10">
    <property type="entry name" value="Ribonuclease H-like superfamily/Ribonuclease H"/>
    <property type="match status" value="1"/>
</dbReference>
<name>A0A225W3D6_9STRA</name>
<accession>A0A225W3D6</accession>
<proteinExistence type="predicted"/>
<reference evidence="2" key="1">
    <citation type="submission" date="2017-03" db="EMBL/GenBank/DDBJ databases">
        <title>Phytopthora megakarya and P. palmivora, two closely related causual agents of cacao black pod achieved similar genome size and gene model numbers by different mechanisms.</title>
        <authorList>
            <person name="Ali S."/>
            <person name="Shao J."/>
            <person name="Larry D.J."/>
            <person name="Kronmiller B."/>
            <person name="Shen D."/>
            <person name="Strem M.D."/>
            <person name="Melnick R.L."/>
            <person name="Guiltinan M.J."/>
            <person name="Tyler B.M."/>
            <person name="Meinhardt L.W."/>
            <person name="Bailey B.A."/>
        </authorList>
    </citation>
    <scope>NUCLEOTIDE SEQUENCE [LARGE SCALE GENOMIC DNA]</scope>
    <source>
        <strain evidence="2">zdho120</strain>
    </source>
</reference>
<comment type="caution">
    <text evidence="1">The sequence shown here is derived from an EMBL/GenBank/DDBJ whole genome shotgun (WGS) entry which is preliminary data.</text>
</comment>
<dbReference type="InterPro" id="IPR036397">
    <property type="entry name" value="RNaseH_sf"/>
</dbReference>
<dbReference type="Proteomes" id="UP000198211">
    <property type="component" value="Unassembled WGS sequence"/>
</dbReference>
<keyword evidence="2" id="KW-1185">Reference proteome</keyword>
<evidence type="ECO:0000313" key="2">
    <source>
        <dbReference type="Proteomes" id="UP000198211"/>
    </source>
</evidence>
<gene>
    <name evidence="1" type="ORF">PHMEG_00015228</name>
</gene>
<evidence type="ECO:0000313" key="1">
    <source>
        <dbReference type="EMBL" id="OWZ11709.1"/>
    </source>
</evidence>
<organism evidence="1 2">
    <name type="scientific">Phytophthora megakarya</name>
    <dbReference type="NCBI Taxonomy" id="4795"/>
    <lineage>
        <taxon>Eukaryota</taxon>
        <taxon>Sar</taxon>
        <taxon>Stramenopiles</taxon>
        <taxon>Oomycota</taxon>
        <taxon>Peronosporomycetes</taxon>
        <taxon>Peronosporales</taxon>
        <taxon>Peronosporaceae</taxon>
        <taxon>Phytophthora</taxon>
    </lineage>
</organism>
<dbReference type="AlphaFoldDB" id="A0A225W3D6"/>